<dbReference type="HOGENOM" id="CLU_080173_0_0_9"/>
<keyword evidence="2" id="KW-1185">Reference proteome</keyword>
<proteinExistence type="predicted"/>
<dbReference type="eggNOG" id="ENOG5030WJJ">
    <property type="taxonomic scope" value="Bacteria"/>
</dbReference>
<evidence type="ECO:0000313" key="2">
    <source>
        <dbReference type="Proteomes" id="UP000004736"/>
    </source>
</evidence>
<name>C9LR14_9FIRM</name>
<organism evidence="1 2">
    <name type="scientific">Dialister invisus DSM 15470</name>
    <dbReference type="NCBI Taxonomy" id="592028"/>
    <lineage>
        <taxon>Bacteria</taxon>
        <taxon>Bacillati</taxon>
        <taxon>Bacillota</taxon>
        <taxon>Negativicutes</taxon>
        <taxon>Veillonellales</taxon>
        <taxon>Veillonellaceae</taxon>
        <taxon>Dialister</taxon>
    </lineage>
</organism>
<sequence length="332" mass="38424">MILKKILGGYTEYSSLMCIYSEEMRIMHVTRINLKTDKDMKKREGLINFCLKGEIKYVAIGWSHIYGTREIKDYRDYYDIVKESEKRNGKRINSALNTFLDTKADDLFWTRDLDGMYWICRAKGEAIPKCDKELDIGAVVPVEGYLVGLEVPGQISGSFNRVNGGIKQSLDKEKEIVEYSKYMFNSRAGRNVYEVKKMEGGLLNNLSSFDLEELVISYLQIAKGYYVLSNSIAKRSTTINVECEFRSRRKEYLQKAVVQVKSSRYSGVLDALSFKQYINDGYIVYLYAPKVENADKMKNCIQITDEELMTFYKNNKSILPDSITKWENLIKE</sequence>
<dbReference type="AlphaFoldDB" id="C9LR14"/>
<accession>C9LR14</accession>
<dbReference type="Proteomes" id="UP000004736">
    <property type="component" value="Unassembled WGS sequence"/>
</dbReference>
<protein>
    <submittedName>
        <fullName evidence="1">Uncharacterized protein</fullName>
    </submittedName>
</protein>
<gene>
    <name evidence="1" type="ORF">GCWU000321_01996</name>
</gene>
<dbReference type="EMBL" id="ACIM02000001">
    <property type="protein sequence ID" value="EEW98000.1"/>
    <property type="molecule type" value="Genomic_DNA"/>
</dbReference>
<evidence type="ECO:0000313" key="1">
    <source>
        <dbReference type="EMBL" id="EEW98000.1"/>
    </source>
</evidence>
<reference evidence="1" key="1">
    <citation type="submission" date="2009-09" db="EMBL/GenBank/DDBJ databases">
        <authorList>
            <person name="Weinstock G."/>
            <person name="Sodergren E."/>
            <person name="Clifton S."/>
            <person name="Fulton L."/>
            <person name="Fulton B."/>
            <person name="Courtney L."/>
            <person name="Fronick C."/>
            <person name="Harrison M."/>
            <person name="Strong C."/>
            <person name="Farmer C."/>
            <person name="Delahaunty K."/>
            <person name="Markovic C."/>
            <person name="Hall O."/>
            <person name="Minx P."/>
            <person name="Tomlinson C."/>
            <person name="Mitreva M."/>
            <person name="Nelson J."/>
            <person name="Hou S."/>
            <person name="Wollam A."/>
            <person name="Pepin K.H."/>
            <person name="Johnson M."/>
            <person name="Bhonagiri V."/>
            <person name="Nash W.E."/>
            <person name="Warren W."/>
            <person name="Chinwalla A."/>
            <person name="Mardis E.R."/>
            <person name="Wilson R.K."/>
        </authorList>
    </citation>
    <scope>NUCLEOTIDE SEQUENCE [LARGE SCALE GENOMIC DNA]</scope>
    <source>
        <strain evidence="1">DSM 15470</strain>
    </source>
</reference>
<comment type="caution">
    <text evidence="1">The sequence shown here is derived from an EMBL/GenBank/DDBJ whole genome shotgun (WGS) entry which is preliminary data.</text>
</comment>
<dbReference type="STRING" id="592028.GCWU000321_01996"/>